<gene>
    <name evidence="4" type="primary">trmR</name>
    <name evidence="5" type="ORF">GCM10008935_10210</name>
</gene>
<proteinExistence type="inferred from homology"/>
<comment type="caution">
    <text evidence="4">Lacks conserved residue(s) required for the propagation of feature annotation.</text>
</comment>
<dbReference type="InterPro" id="IPR050362">
    <property type="entry name" value="Cation-dep_OMT"/>
</dbReference>
<feature type="binding site" evidence="4">
    <location>
        <position position="155"/>
    </location>
    <ligand>
        <name>Mg(2+)</name>
        <dbReference type="ChEBI" id="CHEBI:18420"/>
    </ligand>
</feature>
<dbReference type="Gene3D" id="3.40.50.150">
    <property type="entry name" value="Vaccinia Virus protein VP39"/>
    <property type="match status" value="1"/>
</dbReference>
<keyword evidence="4" id="KW-0819">tRNA processing</keyword>
<dbReference type="InterPro" id="IPR043675">
    <property type="entry name" value="TrmR_methyltr"/>
</dbReference>
<protein>
    <recommendedName>
        <fullName evidence="4">tRNA 5-hydroxyuridine methyltransferase</fullName>
        <ecNumber evidence="4">2.1.1.-</ecNumber>
    </recommendedName>
    <alternativeName>
        <fullName evidence="4">ho5U methyltransferase</fullName>
    </alternativeName>
</protein>
<sequence>MNQTKQYIQSLYEDKDSLIQSMQQYAEEHGIPIMEKDGIEFLKQLIRIHKPKSIVEIGAAIGYSAIQMASSNSEVKVHTVERDEQRYHDAIYFIKQAGLEARINITHDNAINWLNQFSNDLHIDFVFVDAAKGEYKDYVEKIDPFLKPGSLLVVDNVLFKGYVSKEKQENRRFVKIGDKIASFNEWLYKHPHYTTTIVETGDGVAIAIKTNEE</sequence>
<comment type="catalytic activity">
    <reaction evidence="4">
        <text>5-hydroxyuridine(34) in tRNA + S-adenosyl-L-methionine = 5-methoxyuridine(34) in tRNA + S-adenosyl-L-homocysteine + H(+)</text>
        <dbReference type="Rhea" id="RHEA:60524"/>
        <dbReference type="Rhea" id="RHEA-COMP:13381"/>
        <dbReference type="Rhea" id="RHEA-COMP:15591"/>
        <dbReference type="ChEBI" id="CHEBI:15378"/>
        <dbReference type="ChEBI" id="CHEBI:57856"/>
        <dbReference type="ChEBI" id="CHEBI:59789"/>
        <dbReference type="ChEBI" id="CHEBI:136877"/>
        <dbReference type="ChEBI" id="CHEBI:143860"/>
    </reaction>
</comment>
<keyword evidence="2 4" id="KW-0808">Transferase</keyword>
<comment type="caution">
    <text evidence="5">The sequence shown here is derived from an EMBL/GenBank/DDBJ whole genome shotgun (WGS) entry which is preliminary data.</text>
</comment>
<accession>A0ABN0ZS28</accession>
<keyword evidence="3 4" id="KW-0949">S-adenosyl-L-methionine</keyword>
<dbReference type="EMBL" id="BAAACZ010000009">
    <property type="protein sequence ID" value="GAA0457210.1"/>
    <property type="molecule type" value="Genomic_DNA"/>
</dbReference>
<dbReference type="PANTHER" id="PTHR10509:SF14">
    <property type="entry name" value="CAFFEOYL-COA O-METHYLTRANSFERASE 3-RELATED"/>
    <property type="match status" value="1"/>
</dbReference>
<reference evidence="5 6" key="1">
    <citation type="journal article" date="2019" name="Int. J. Syst. Evol. Microbiol.">
        <title>The Global Catalogue of Microorganisms (GCM) 10K type strain sequencing project: providing services to taxonomists for standard genome sequencing and annotation.</title>
        <authorList>
            <consortium name="The Broad Institute Genomics Platform"/>
            <consortium name="The Broad Institute Genome Sequencing Center for Infectious Disease"/>
            <person name="Wu L."/>
            <person name="Ma J."/>
        </authorList>
    </citation>
    <scope>NUCLEOTIDE SEQUENCE [LARGE SCALE GENOMIC DNA]</scope>
    <source>
        <strain evidence="5 6">JCM 14193</strain>
    </source>
</reference>
<evidence type="ECO:0000256" key="3">
    <source>
        <dbReference type="ARBA" id="ARBA00022691"/>
    </source>
</evidence>
<dbReference type="InterPro" id="IPR002935">
    <property type="entry name" value="SAM_O-MeTrfase"/>
</dbReference>
<feature type="binding site" evidence="4">
    <location>
        <position position="129"/>
    </location>
    <ligand>
        <name>S-adenosyl-L-methionine</name>
        <dbReference type="ChEBI" id="CHEBI:59789"/>
    </ligand>
</feature>
<dbReference type="PROSITE" id="PS51682">
    <property type="entry name" value="SAM_OMT_I"/>
    <property type="match status" value="1"/>
</dbReference>
<comment type="subunit">
    <text evidence="4">Homodimer.</text>
</comment>
<dbReference type="EC" id="2.1.1.-" evidence="4"/>
<keyword evidence="4" id="KW-0460">Magnesium</keyword>
<dbReference type="HAMAP" id="MF_02217">
    <property type="entry name" value="TrmR_methyltr"/>
    <property type="match status" value="1"/>
</dbReference>
<dbReference type="PANTHER" id="PTHR10509">
    <property type="entry name" value="O-METHYLTRANSFERASE-RELATED"/>
    <property type="match status" value="1"/>
</dbReference>
<dbReference type="Proteomes" id="UP001500740">
    <property type="component" value="Unassembled WGS sequence"/>
</dbReference>
<dbReference type="RefSeq" id="WP_343782223.1">
    <property type="nucleotide sequence ID" value="NZ_BAAACZ010000009.1"/>
</dbReference>
<feature type="binding site" evidence="4">
    <location>
        <position position="156"/>
    </location>
    <ligand>
        <name>Mg(2+)</name>
        <dbReference type="ChEBI" id="CHEBI:18420"/>
    </ligand>
</feature>
<dbReference type="Pfam" id="PF01596">
    <property type="entry name" value="Methyltransf_3"/>
    <property type="match status" value="1"/>
</dbReference>
<feature type="binding site" evidence="4">
    <location>
        <position position="34"/>
    </location>
    <ligand>
        <name>S-adenosyl-L-methionine</name>
        <dbReference type="ChEBI" id="CHEBI:59789"/>
    </ligand>
</feature>
<evidence type="ECO:0000256" key="4">
    <source>
        <dbReference type="HAMAP-Rule" id="MF_02217"/>
    </source>
</evidence>
<feature type="binding site" evidence="4">
    <location>
        <position position="64"/>
    </location>
    <ligand>
        <name>S-adenosyl-L-methionine</name>
        <dbReference type="ChEBI" id="CHEBI:59789"/>
    </ligand>
</feature>
<keyword evidence="1 4" id="KW-0489">Methyltransferase</keyword>
<comment type="function">
    <text evidence="4">Catalyzes the methylation of 5-hydroxyuridine (ho5U) to form 5-methoxyuridine (mo5U) at position 34 in tRNAs.</text>
</comment>
<dbReference type="InterPro" id="IPR029063">
    <property type="entry name" value="SAM-dependent_MTases_sf"/>
</dbReference>
<keyword evidence="6" id="KW-1185">Reference proteome</keyword>
<dbReference type="SUPFAM" id="SSF53335">
    <property type="entry name" value="S-adenosyl-L-methionine-dependent methyltransferases"/>
    <property type="match status" value="1"/>
</dbReference>
<evidence type="ECO:0000313" key="6">
    <source>
        <dbReference type="Proteomes" id="UP001500740"/>
    </source>
</evidence>
<evidence type="ECO:0000256" key="2">
    <source>
        <dbReference type="ARBA" id="ARBA00022679"/>
    </source>
</evidence>
<organism evidence="5 6">
    <name type="scientific">Alkalibacillus silvisoli</name>
    <dbReference type="NCBI Taxonomy" id="392823"/>
    <lineage>
        <taxon>Bacteria</taxon>
        <taxon>Bacillati</taxon>
        <taxon>Bacillota</taxon>
        <taxon>Bacilli</taxon>
        <taxon>Bacillales</taxon>
        <taxon>Bacillaceae</taxon>
        <taxon>Alkalibacillus</taxon>
    </lineage>
</organism>
<feature type="binding site" evidence="4">
    <location>
        <position position="81"/>
    </location>
    <ligand>
        <name>S-adenosyl-L-methionine</name>
        <dbReference type="ChEBI" id="CHEBI:59789"/>
    </ligand>
</feature>
<evidence type="ECO:0000313" key="5">
    <source>
        <dbReference type="EMBL" id="GAA0457210.1"/>
    </source>
</evidence>
<evidence type="ECO:0000256" key="1">
    <source>
        <dbReference type="ARBA" id="ARBA00022603"/>
    </source>
</evidence>
<keyword evidence="4" id="KW-0479">Metal-binding</keyword>
<name>A0ABN0ZS28_9BACI</name>
<comment type="similarity">
    <text evidence="4">Belongs to the class I-like SAM-binding methyltransferase superfamily. Cation-dependent O-methyltransferase family.</text>
</comment>
<feature type="binding site" evidence="4">
    <location>
        <position position="129"/>
    </location>
    <ligand>
        <name>Mg(2+)</name>
        <dbReference type="ChEBI" id="CHEBI:18420"/>
    </ligand>
</feature>